<keyword evidence="3" id="KW-1185">Reference proteome</keyword>
<dbReference type="Proteomes" id="UP001430953">
    <property type="component" value="Unassembled WGS sequence"/>
</dbReference>
<feature type="region of interest" description="Disordered" evidence="1">
    <location>
        <begin position="43"/>
        <end position="97"/>
    </location>
</feature>
<feature type="region of interest" description="Disordered" evidence="1">
    <location>
        <begin position="1"/>
        <end position="30"/>
    </location>
</feature>
<reference evidence="2 3" key="1">
    <citation type="submission" date="2023-03" db="EMBL/GenBank/DDBJ databases">
        <title>High recombination rates correlate with genetic variation in Cardiocondyla obscurior ants.</title>
        <authorList>
            <person name="Errbii M."/>
        </authorList>
    </citation>
    <scope>NUCLEOTIDE SEQUENCE [LARGE SCALE GENOMIC DNA]</scope>
    <source>
        <strain evidence="2">Alpha-2009</strain>
        <tissue evidence="2">Whole body</tissue>
    </source>
</reference>
<accession>A0AAW2EPE0</accession>
<dbReference type="AlphaFoldDB" id="A0AAW2EPE0"/>
<feature type="compositionally biased region" description="Polar residues" evidence="1">
    <location>
        <begin position="88"/>
        <end position="97"/>
    </location>
</feature>
<name>A0AAW2EPE0_9HYME</name>
<evidence type="ECO:0000256" key="1">
    <source>
        <dbReference type="SAM" id="MobiDB-lite"/>
    </source>
</evidence>
<proteinExistence type="predicted"/>
<organism evidence="2 3">
    <name type="scientific">Cardiocondyla obscurior</name>
    <dbReference type="NCBI Taxonomy" id="286306"/>
    <lineage>
        <taxon>Eukaryota</taxon>
        <taxon>Metazoa</taxon>
        <taxon>Ecdysozoa</taxon>
        <taxon>Arthropoda</taxon>
        <taxon>Hexapoda</taxon>
        <taxon>Insecta</taxon>
        <taxon>Pterygota</taxon>
        <taxon>Neoptera</taxon>
        <taxon>Endopterygota</taxon>
        <taxon>Hymenoptera</taxon>
        <taxon>Apocrita</taxon>
        <taxon>Aculeata</taxon>
        <taxon>Formicoidea</taxon>
        <taxon>Formicidae</taxon>
        <taxon>Myrmicinae</taxon>
        <taxon>Cardiocondyla</taxon>
    </lineage>
</organism>
<evidence type="ECO:0000313" key="2">
    <source>
        <dbReference type="EMBL" id="KAL0105002.1"/>
    </source>
</evidence>
<sequence length="97" mass="10902">MRCASIVAETMKTRPPAVTSGTPNSDYKRNKCKRVSKIMKRTERISDTEDGKRRKLAPSIEADMSRTKRSRLGCPSESGSNRLREIKGQNNIIFGQS</sequence>
<evidence type="ECO:0000313" key="3">
    <source>
        <dbReference type="Proteomes" id="UP001430953"/>
    </source>
</evidence>
<protein>
    <submittedName>
        <fullName evidence="2">Uncharacterized protein</fullName>
    </submittedName>
</protein>
<feature type="compositionally biased region" description="Basic and acidic residues" evidence="1">
    <location>
        <begin position="43"/>
        <end position="52"/>
    </location>
</feature>
<comment type="caution">
    <text evidence="2">The sequence shown here is derived from an EMBL/GenBank/DDBJ whole genome shotgun (WGS) entry which is preliminary data.</text>
</comment>
<dbReference type="EMBL" id="JADYXP020000019">
    <property type="protein sequence ID" value="KAL0105002.1"/>
    <property type="molecule type" value="Genomic_DNA"/>
</dbReference>
<gene>
    <name evidence="2" type="ORF">PUN28_016557</name>
</gene>